<dbReference type="InterPro" id="IPR036412">
    <property type="entry name" value="HAD-like_sf"/>
</dbReference>
<dbReference type="NCBIfam" id="TIGR01549">
    <property type="entry name" value="HAD-SF-IA-v1"/>
    <property type="match status" value="1"/>
</dbReference>
<name>A0AAW5R200_9HYPH</name>
<evidence type="ECO:0000256" key="2">
    <source>
        <dbReference type="ARBA" id="ARBA00004818"/>
    </source>
</evidence>
<accession>A0AAW5R200</accession>
<dbReference type="NCBIfam" id="TIGR01509">
    <property type="entry name" value="HAD-SF-IA-v3"/>
    <property type="match status" value="1"/>
</dbReference>
<dbReference type="EC" id="3.1.3.18" evidence="4"/>
<dbReference type="SFLD" id="SFLDS00003">
    <property type="entry name" value="Haloacid_Dehalogenase"/>
    <property type="match status" value="1"/>
</dbReference>
<dbReference type="SUPFAM" id="SSF56784">
    <property type="entry name" value="HAD-like"/>
    <property type="match status" value="1"/>
</dbReference>
<sequence>MRPRRRIRGVLLDKDGTLIDCDATWAPVIRHLAVELSPSGDPEDLVEAAGLDRETGRLRAGSIWAAGSTRDLVRLWWPSADAEEARELATRIDAICAVKGPENVVPLLDLHGLIRDLRARGLEVGIATNDSTVALAAFIDKLGLTGRIDHLIGYDSVARPKPEADMVHAFCDAAGLHPGEVAVVGDNTHDLDMARAAGAGWAVGVLTGTSDRAHLEPHADVILEGVSELVAWLEQTNGRPASSTAAKE</sequence>
<dbReference type="InterPro" id="IPR050155">
    <property type="entry name" value="HAD-like_hydrolase_sf"/>
</dbReference>
<dbReference type="GO" id="GO:0008967">
    <property type="term" value="F:phosphoglycolate phosphatase activity"/>
    <property type="evidence" value="ECO:0007669"/>
    <property type="project" value="UniProtKB-EC"/>
</dbReference>
<reference evidence="5 6" key="1">
    <citation type="submission" date="2022-04" db="EMBL/GenBank/DDBJ databases">
        <authorList>
            <person name="Ye Y.-Q."/>
            <person name="Du Z.-J."/>
        </authorList>
    </citation>
    <scope>NUCLEOTIDE SEQUENCE [LARGE SCALE GENOMIC DNA]</scope>
    <source>
        <strain evidence="5 6">A6E488</strain>
    </source>
</reference>
<protein>
    <recommendedName>
        <fullName evidence="4">phosphoglycolate phosphatase</fullName>
        <ecNumber evidence="4">3.1.3.18</ecNumber>
    </recommendedName>
</protein>
<comment type="catalytic activity">
    <reaction evidence="1">
        <text>2-phosphoglycolate + H2O = glycolate + phosphate</text>
        <dbReference type="Rhea" id="RHEA:14369"/>
        <dbReference type="ChEBI" id="CHEBI:15377"/>
        <dbReference type="ChEBI" id="CHEBI:29805"/>
        <dbReference type="ChEBI" id="CHEBI:43474"/>
        <dbReference type="ChEBI" id="CHEBI:58033"/>
        <dbReference type="EC" id="3.1.3.18"/>
    </reaction>
</comment>
<dbReference type="PANTHER" id="PTHR43434">
    <property type="entry name" value="PHOSPHOGLYCOLATE PHOSPHATASE"/>
    <property type="match status" value="1"/>
</dbReference>
<dbReference type="SFLD" id="SFLDG01129">
    <property type="entry name" value="C1.5:_HAD__Beta-PGM__Phosphata"/>
    <property type="match status" value="1"/>
</dbReference>
<organism evidence="5 6">
    <name type="scientific">Microbaculum marinisediminis</name>
    <dbReference type="NCBI Taxonomy" id="2931392"/>
    <lineage>
        <taxon>Bacteria</taxon>
        <taxon>Pseudomonadati</taxon>
        <taxon>Pseudomonadota</taxon>
        <taxon>Alphaproteobacteria</taxon>
        <taxon>Hyphomicrobiales</taxon>
        <taxon>Tepidamorphaceae</taxon>
        <taxon>Microbaculum</taxon>
    </lineage>
</organism>
<evidence type="ECO:0000256" key="1">
    <source>
        <dbReference type="ARBA" id="ARBA00000830"/>
    </source>
</evidence>
<comment type="pathway">
    <text evidence="2">Organic acid metabolism; glycolate biosynthesis; glycolate from 2-phosphoglycolate: step 1/1.</text>
</comment>
<evidence type="ECO:0000313" key="6">
    <source>
        <dbReference type="Proteomes" id="UP001320898"/>
    </source>
</evidence>
<dbReference type="Pfam" id="PF00702">
    <property type="entry name" value="Hydrolase"/>
    <property type="match status" value="1"/>
</dbReference>
<dbReference type="Proteomes" id="UP001320898">
    <property type="component" value="Unassembled WGS sequence"/>
</dbReference>
<comment type="similarity">
    <text evidence="3">Belongs to the HAD-like hydrolase superfamily. CbbY/CbbZ/Gph/YieH family.</text>
</comment>
<dbReference type="EMBL" id="JALIDZ010000006">
    <property type="protein sequence ID" value="MCT8973152.1"/>
    <property type="molecule type" value="Genomic_DNA"/>
</dbReference>
<dbReference type="GO" id="GO:0006281">
    <property type="term" value="P:DNA repair"/>
    <property type="evidence" value="ECO:0007669"/>
    <property type="project" value="TreeGrafter"/>
</dbReference>
<dbReference type="InterPro" id="IPR023198">
    <property type="entry name" value="PGP-like_dom2"/>
</dbReference>
<comment type="caution">
    <text evidence="5">The sequence shown here is derived from an EMBL/GenBank/DDBJ whole genome shotgun (WGS) entry which is preliminary data.</text>
</comment>
<keyword evidence="6" id="KW-1185">Reference proteome</keyword>
<evidence type="ECO:0000256" key="4">
    <source>
        <dbReference type="ARBA" id="ARBA00013078"/>
    </source>
</evidence>
<evidence type="ECO:0000313" key="5">
    <source>
        <dbReference type="EMBL" id="MCT8973152.1"/>
    </source>
</evidence>
<gene>
    <name evidence="5" type="ORF">MUB46_14915</name>
</gene>
<dbReference type="CDD" id="cd01427">
    <property type="entry name" value="HAD_like"/>
    <property type="match status" value="1"/>
</dbReference>
<proteinExistence type="inferred from homology"/>
<dbReference type="AlphaFoldDB" id="A0AAW5R200"/>
<dbReference type="InterPro" id="IPR023214">
    <property type="entry name" value="HAD_sf"/>
</dbReference>
<keyword evidence="5" id="KW-0378">Hydrolase</keyword>
<dbReference type="RefSeq" id="WP_261616732.1">
    <property type="nucleotide sequence ID" value="NZ_JALIDZ010000006.1"/>
</dbReference>
<dbReference type="PRINTS" id="PR00413">
    <property type="entry name" value="HADHALOGNASE"/>
</dbReference>
<dbReference type="Gene3D" id="1.10.150.240">
    <property type="entry name" value="Putative phosphatase, domain 2"/>
    <property type="match status" value="1"/>
</dbReference>
<dbReference type="PANTHER" id="PTHR43434:SF1">
    <property type="entry name" value="PHOSPHOGLYCOLATE PHOSPHATASE"/>
    <property type="match status" value="1"/>
</dbReference>
<evidence type="ECO:0000256" key="3">
    <source>
        <dbReference type="ARBA" id="ARBA00006171"/>
    </source>
</evidence>
<dbReference type="Gene3D" id="3.40.50.1000">
    <property type="entry name" value="HAD superfamily/HAD-like"/>
    <property type="match status" value="1"/>
</dbReference>
<dbReference type="InterPro" id="IPR006439">
    <property type="entry name" value="HAD-SF_hydro_IA"/>
</dbReference>